<reference evidence="4" key="1">
    <citation type="journal article" date="2023" name="Int. J. Mol. Sci.">
        <title>Metagenomics Revealed a New Genus 'Candidatus Thiocaldithrix dubininis' gen. nov., sp. nov. and a New Species 'Candidatus Thiothrix putei' sp. nov. in the Family Thiotrichaceae, Some Members of Which Have Traits of Both Na+- and H+-Motive Energetics.</title>
        <authorList>
            <person name="Ravin N.V."/>
            <person name="Muntyan M.S."/>
            <person name="Smolyakov D.D."/>
            <person name="Rudenko T.S."/>
            <person name="Beletsky A.V."/>
            <person name="Mardanov A.V."/>
            <person name="Grabovich M.Y."/>
        </authorList>
    </citation>
    <scope>NUCLEOTIDE SEQUENCE</scope>
    <source>
        <strain evidence="4">GKL-02</strain>
    </source>
</reference>
<evidence type="ECO:0000256" key="2">
    <source>
        <dbReference type="PIRNR" id="PIRNR006276"/>
    </source>
</evidence>
<evidence type="ECO:0000259" key="3">
    <source>
        <dbReference type="Pfam" id="PF00582"/>
    </source>
</evidence>
<dbReference type="InterPro" id="IPR006016">
    <property type="entry name" value="UspA"/>
</dbReference>
<dbReference type="SUPFAM" id="SSF52402">
    <property type="entry name" value="Adenine nucleotide alpha hydrolases-like"/>
    <property type="match status" value="1"/>
</dbReference>
<dbReference type="Gene3D" id="3.40.50.620">
    <property type="entry name" value="HUPs"/>
    <property type="match status" value="1"/>
</dbReference>
<dbReference type="InterPro" id="IPR014729">
    <property type="entry name" value="Rossmann-like_a/b/a_fold"/>
</dbReference>
<name>A0AA95KJR5_9GAMM</name>
<reference evidence="4" key="2">
    <citation type="submission" date="2023-04" db="EMBL/GenBank/DDBJ databases">
        <authorList>
            <person name="Beletskiy A.V."/>
            <person name="Mardanov A.V."/>
            <person name="Ravin N.V."/>
        </authorList>
    </citation>
    <scope>NUCLEOTIDE SEQUENCE</scope>
    <source>
        <strain evidence="4">GKL-02</strain>
    </source>
</reference>
<dbReference type="KEGG" id="tput:QJT81_06695"/>
<dbReference type="InterPro" id="IPR006015">
    <property type="entry name" value="Universal_stress_UspA"/>
</dbReference>
<comment type="subcellular location">
    <subcellularLocation>
        <location evidence="2">Cytoplasm</location>
    </subcellularLocation>
</comment>
<proteinExistence type="inferred from homology"/>
<dbReference type="Proteomes" id="UP001301326">
    <property type="component" value="Chromosome"/>
</dbReference>
<evidence type="ECO:0000313" key="4">
    <source>
        <dbReference type="EMBL" id="WGZ95669.1"/>
    </source>
</evidence>
<gene>
    <name evidence="4" type="ORF">QJT81_06695</name>
</gene>
<comment type="similarity">
    <text evidence="1 2">Belongs to the universal stress protein A family.</text>
</comment>
<dbReference type="AlphaFoldDB" id="A0AA95KJR5"/>
<dbReference type="PANTHER" id="PTHR46268:SF6">
    <property type="entry name" value="UNIVERSAL STRESS PROTEIN UP12"/>
    <property type="match status" value="1"/>
</dbReference>
<evidence type="ECO:0000256" key="1">
    <source>
        <dbReference type="ARBA" id="ARBA00008791"/>
    </source>
</evidence>
<organism evidence="4">
    <name type="scientific">Candidatus Thiothrix putei</name>
    <dbReference type="NCBI Taxonomy" id="3080811"/>
    <lineage>
        <taxon>Bacteria</taxon>
        <taxon>Pseudomonadati</taxon>
        <taxon>Pseudomonadota</taxon>
        <taxon>Gammaproteobacteria</taxon>
        <taxon>Thiotrichales</taxon>
        <taxon>Thiotrichaceae</taxon>
        <taxon>Thiothrix</taxon>
    </lineage>
</organism>
<dbReference type="PRINTS" id="PR01438">
    <property type="entry name" value="UNVRSLSTRESS"/>
</dbReference>
<dbReference type="Pfam" id="PF00582">
    <property type="entry name" value="Usp"/>
    <property type="match status" value="1"/>
</dbReference>
<accession>A0AA95KJR5</accession>
<keyword evidence="2" id="KW-0963">Cytoplasm</keyword>
<dbReference type="GO" id="GO:0005737">
    <property type="term" value="C:cytoplasm"/>
    <property type="evidence" value="ECO:0007669"/>
    <property type="project" value="UniProtKB-SubCell"/>
</dbReference>
<dbReference type="PANTHER" id="PTHR46268">
    <property type="entry name" value="STRESS RESPONSE PROTEIN NHAX"/>
    <property type="match status" value="1"/>
</dbReference>
<dbReference type="EMBL" id="CP124756">
    <property type="protein sequence ID" value="WGZ95669.1"/>
    <property type="molecule type" value="Genomic_DNA"/>
</dbReference>
<feature type="domain" description="UspA" evidence="3">
    <location>
        <begin position="4"/>
        <end position="146"/>
    </location>
</feature>
<sequence>MYRYQHLLAPIDFSDSSINVVQRARELAEMYDARLTLLHVLEDVPLGIEPFGESTSLMLNEELRKQQQKSAEKKMQALVQQLNLPLSVEPAIKEGFATDAILEFAQQKNIDLIVIAHSGKKGFLGFLGSTANAIVKATQCDVLVMRNHAA</sequence>
<dbReference type="CDD" id="cd00293">
    <property type="entry name" value="USP-like"/>
    <property type="match status" value="1"/>
</dbReference>
<protein>
    <recommendedName>
        <fullName evidence="2">Universal stress protein</fullName>
    </recommendedName>
</protein>
<dbReference type="PIRSF" id="PIRSF006276">
    <property type="entry name" value="UspA"/>
    <property type="match status" value="1"/>
</dbReference>